<dbReference type="SMART" id="SM00471">
    <property type="entry name" value="HDc"/>
    <property type="match status" value="1"/>
</dbReference>
<dbReference type="PROSITE" id="PS51833">
    <property type="entry name" value="HDOD"/>
    <property type="match status" value="1"/>
</dbReference>
<dbReference type="InterPro" id="IPR052340">
    <property type="entry name" value="RNase_Y/CdgJ"/>
</dbReference>
<dbReference type="SUPFAM" id="SSF109604">
    <property type="entry name" value="HD-domain/PDEase-like"/>
    <property type="match status" value="1"/>
</dbReference>
<dbReference type="InterPro" id="IPR013976">
    <property type="entry name" value="HDOD"/>
</dbReference>
<dbReference type="PANTHER" id="PTHR33525">
    <property type="match status" value="1"/>
</dbReference>
<dbReference type="EMBL" id="JAUOPG010000001">
    <property type="protein sequence ID" value="MDO6452360.1"/>
    <property type="molecule type" value="Genomic_DNA"/>
</dbReference>
<accession>A0AAW7XEE9</accession>
<dbReference type="Gene3D" id="1.10.3210.10">
    <property type="entry name" value="Hypothetical protein af1432"/>
    <property type="match status" value="1"/>
</dbReference>
<dbReference type="InterPro" id="IPR006675">
    <property type="entry name" value="HDIG_dom"/>
</dbReference>
<dbReference type="CDD" id="cd00077">
    <property type="entry name" value="HDc"/>
    <property type="match status" value="1"/>
</dbReference>
<reference evidence="2" key="1">
    <citation type="submission" date="2023-07" db="EMBL/GenBank/DDBJ databases">
        <title>Genome content predicts the carbon catabolic preferences of heterotrophic bacteria.</title>
        <authorList>
            <person name="Gralka M."/>
        </authorList>
    </citation>
    <scope>NUCLEOTIDE SEQUENCE</scope>
    <source>
        <strain evidence="3">5G01</strain>
        <strain evidence="2">I2M16</strain>
    </source>
</reference>
<dbReference type="PANTHER" id="PTHR33525:SF3">
    <property type="entry name" value="RIBONUCLEASE Y"/>
    <property type="match status" value="1"/>
</dbReference>
<dbReference type="InterPro" id="IPR003607">
    <property type="entry name" value="HD/PDEase_dom"/>
</dbReference>
<dbReference type="EMBL" id="JAUYVO010000001">
    <property type="protein sequence ID" value="MDP2521325.1"/>
    <property type="molecule type" value="Genomic_DNA"/>
</dbReference>
<name>A0AAW7XEE9_9GAMM</name>
<proteinExistence type="predicted"/>
<evidence type="ECO:0000259" key="1">
    <source>
        <dbReference type="PROSITE" id="PS51833"/>
    </source>
</evidence>
<keyword evidence="5" id="KW-1185">Reference proteome</keyword>
<dbReference type="Proteomes" id="UP001177341">
    <property type="component" value="Unassembled WGS sequence"/>
</dbReference>
<dbReference type="NCBIfam" id="TIGR00277">
    <property type="entry name" value="HDIG"/>
    <property type="match status" value="1"/>
</dbReference>
<dbReference type="AlphaFoldDB" id="A0AAW7XEE9"/>
<evidence type="ECO:0000313" key="2">
    <source>
        <dbReference type="EMBL" id="MDO6452360.1"/>
    </source>
</evidence>
<protein>
    <submittedName>
        <fullName evidence="2">HDOD domain-containing protein</fullName>
    </submittedName>
</protein>
<feature type="domain" description="HDOD" evidence="1">
    <location>
        <begin position="19"/>
        <end position="213"/>
    </location>
</feature>
<sequence>MHKQAVADLKYIHKHIERLPLLPNVLFELMTHDQNDEKYYEMVLGLAKADPPLASFIISYANSASSSPNHAITNLKTALTRVGALRVVNLLTAKSVAKVFVPKTDDSKQLWRHSIQVATFSSFLCRTAPTFTVNPETAYLAGLFHDLGRFVMMDIVPDALEATVASSWATPQEHPEVETATLGYNHCEVGYLACRRWRMPELICNTTRHHHHYTVCNNAKLPKEFRELIILMTFTDHVSALLAKHPDWEDWTNEKLYDYVQVNCLRPEIVSASLPIKIFVDALPALYQKCQQLLESIGQ</sequence>
<organism evidence="2 4">
    <name type="scientific">Neptunomonas phycophila</name>
    <dbReference type="NCBI Taxonomy" id="1572645"/>
    <lineage>
        <taxon>Bacteria</taxon>
        <taxon>Pseudomonadati</taxon>
        <taxon>Pseudomonadota</taxon>
        <taxon>Gammaproteobacteria</taxon>
        <taxon>Oceanospirillales</taxon>
        <taxon>Oceanospirillaceae</taxon>
        <taxon>Neptunomonas</taxon>
    </lineage>
</organism>
<dbReference type="RefSeq" id="WP_215151748.1">
    <property type="nucleotide sequence ID" value="NZ_JAGDZI010000043.1"/>
</dbReference>
<dbReference type="Pfam" id="PF08668">
    <property type="entry name" value="HDOD"/>
    <property type="match status" value="1"/>
</dbReference>
<evidence type="ECO:0000313" key="5">
    <source>
        <dbReference type="Proteomes" id="UP001177341"/>
    </source>
</evidence>
<comment type="caution">
    <text evidence="2">The sequence shown here is derived from an EMBL/GenBank/DDBJ whole genome shotgun (WGS) entry which is preliminary data.</text>
</comment>
<dbReference type="Proteomes" id="UP001169862">
    <property type="component" value="Unassembled WGS sequence"/>
</dbReference>
<gene>
    <name evidence="2" type="ORF">Q4490_02175</name>
    <name evidence="3" type="ORF">Q8W30_01975</name>
</gene>
<evidence type="ECO:0000313" key="3">
    <source>
        <dbReference type="EMBL" id="MDP2521325.1"/>
    </source>
</evidence>
<evidence type="ECO:0000313" key="4">
    <source>
        <dbReference type="Proteomes" id="UP001169862"/>
    </source>
</evidence>